<dbReference type="GO" id="GO:0005829">
    <property type="term" value="C:cytosol"/>
    <property type="evidence" value="ECO:0007669"/>
    <property type="project" value="TreeGrafter"/>
</dbReference>
<reference evidence="6 7" key="1">
    <citation type="journal article" date="2012" name="J. Bacteriol.">
        <title>Complete Genome Sequence of Paenibacillus mucilaginosus 3016, a Bacterium Functional as Microbial Fertilizer.</title>
        <authorList>
            <person name="Ma M."/>
            <person name="Wang Z."/>
            <person name="Li L."/>
            <person name="Jiang X."/>
            <person name="Guan D."/>
            <person name="Cao F."/>
            <person name="Chen H."/>
            <person name="Wang X."/>
            <person name="Shen D."/>
            <person name="Du B."/>
            <person name="Li J."/>
        </authorList>
    </citation>
    <scope>NUCLEOTIDE SEQUENCE [LARGE SCALE GENOMIC DNA]</scope>
    <source>
        <strain evidence="6 7">3016</strain>
    </source>
</reference>
<dbReference type="InterPro" id="IPR050950">
    <property type="entry name" value="HTH-type_LysR_regulators"/>
</dbReference>
<dbReference type="InterPro" id="IPR000847">
    <property type="entry name" value="LysR_HTH_N"/>
</dbReference>
<dbReference type="CDD" id="cd05466">
    <property type="entry name" value="PBP2_LTTR_substrate"/>
    <property type="match status" value="1"/>
</dbReference>
<protein>
    <submittedName>
        <fullName evidence="6">LysR family transcriptional regulator</fullName>
    </submittedName>
</protein>
<dbReference type="PANTHER" id="PTHR30419:SF8">
    <property type="entry name" value="NITROGEN ASSIMILATION TRANSCRIPTIONAL ACTIVATOR-RELATED"/>
    <property type="match status" value="1"/>
</dbReference>
<dbReference type="SUPFAM" id="SSF46785">
    <property type="entry name" value="Winged helix' DNA-binding domain"/>
    <property type="match status" value="1"/>
</dbReference>
<dbReference type="Gene3D" id="1.10.10.10">
    <property type="entry name" value="Winged helix-like DNA-binding domain superfamily/Winged helix DNA-binding domain"/>
    <property type="match status" value="1"/>
</dbReference>
<dbReference type="Proteomes" id="UP000007523">
    <property type="component" value="Chromosome"/>
</dbReference>
<evidence type="ECO:0000256" key="1">
    <source>
        <dbReference type="ARBA" id="ARBA00009437"/>
    </source>
</evidence>
<dbReference type="InterPro" id="IPR036388">
    <property type="entry name" value="WH-like_DNA-bd_sf"/>
</dbReference>
<evidence type="ECO:0000313" key="6">
    <source>
        <dbReference type="EMBL" id="AFC28083.1"/>
    </source>
</evidence>
<accession>H6NEE0</accession>
<dbReference type="PROSITE" id="PS50931">
    <property type="entry name" value="HTH_LYSR"/>
    <property type="match status" value="1"/>
</dbReference>
<dbReference type="SUPFAM" id="SSF53850">
    <property type="entry name" value="Periplasmic binding protein-like II"/>
    <property type="match status" value="1"/>
</dbReference>
<keyword evidence="3" id="KW-0238">DNA-binding</keyword>
<dbReference type="GO" id="GO:0003677">
    <property type="term" value="F:DNA binding"/>
    <property type="evidence" value="ECO:0007669"/>
    <property type="project" value="UniProtKB-KW"/>
</dbReference>
<dbReference type="GO" id="GO:0003700">
    <property type="term" value="F:DNA-binding transcription factor activity"/>
    <property type="evidence" value="ECO:0007669"/>
    <property type="project" value="InterPro"/>
</dbReference>
<proteinExistence type="inferred from homology"/>
<comment type="similarity">
    <text evidence="1">Belongs to the LysR transcriptional regulatory family.</text>
</comment>
<organism evidence="6 7">
    <name type="scientific">Paenibacillus mucilaginosus 3016</name>
    <dbReference type="NCBI Taxonomy" id="1116391"/>
    <lineage>
        <taxon>Bacteria</taxon>
        <taxon>Bacillati</taxon>
        <taxon>Bacillota</taxon>
        <taxon>Bacilli</taxon>
        <taxon>Bacillales</taxon>
        <taxon>Paenibacillaceae</taxon>
        <taxon>Paenibacillus</taxon>
    </lineage>
</organism>
<evidence type="ECO:0000313" key="7">
    <source>
        <dbReference type="Proteomes" id="UP000007523"/>
    </source>
</evidence>
<evidence type="ECO:0000256" key="2">
    <source>
        <dbReference type="ARBA" id="ARBA00023015"/>
    </source>
</evidence>
<dbReference type="InterPro" id="IPR005119">
    <property type="entry name" value="LysR_subst-bd"/>
</dbReference>
<dbReference type="EMBL" id="CP003235">
    <property type="protein sequence ID" value="AFC28083.1"/>
    <property type="molecule type" value="Genomic_DNA"/>
</dbReference>
<dbReference type="HOGENOM" id="CLU_039613_6_2_9"/>
<evidence type="ECO:0000259" key="5">
    <source>
        <dbReference type="PROSITE" id="PS50931"/>
    </source>
</evidence>
<evidence type="ECO:0000256" key="3">
    <source>
        <dbReference type="ARBA" id="ARBA00023125"/>
    </source>
</evidence>
<sequence>MEHLIEFAAVVEQQSLNKASLLLNISQPALSRKIMRLEEELGVALFKRKGKRLELTRAGEICYEYAIEQKRLERKLRQALQAYSTDSKPASIIIGASLTTLQSTLPELITIYTQAYPHTDIKAVTGKTHEIVPLVKEKKVDIGLVASQMSDPALTCVPLFDDHLCLVLPEVHPLQDKEEVDIRDLHELPMILFSRGTWYRVLMDEMFHRYEVHPDVKMEIDSFEAIIRLVSTCKAATLLPESYLRHNWLADNEVTVRYIPELEQTKRTTSLLFIEEAVLEPSIRRFIDHAVHHFRSEGGSSSS</sequence>
<dbReference type="InterPro" id="IPR036390">
    <property type="entry name" value="WH_DNA-bd_sf"/>
</dbReference>
<dbReference type="STRING" id="1116391.PM3016_1151"/>
<name>H6NEE0_9BACL</name>
<dbReference type="RefSeq" id="WP_014368746.1">
    <property type="nucleotide sequence ID" value="NC_016935.1"/>
</dbReference>
<feature type="domain" description="HTH lysR-type" evidence="5">
    <location>
        <begin position="1"/>
        <end position="56"/>
    </location>
</feature>
<dbReference type="Pfam" id="PF00126">
    <property type="entry name" value="HTH_1"/>
    <property type="match status" value="1"/>
</dbReference>
<dbReference type="AlphaFoldDB" id="H6NEE0"/>
<dbReference type="KEGG" id="pmq:PM3016_1151"/>
<dbReference type="Gene3D" id="3.40.190.290">
    <property type="match status" value="1"/>
</dbReference>
<dbReference type="Pfam" id="PF03466">
    <property type="entry name" value="LysR_substrate"/>
    <property type="match status" value="1"/>
</dbReference>
<keyword evidence="2" id="KW-0805">Transcription regulation</keyword>
<evidence type="ECO:0000256" key="4">
    <source>
        <dbReference type="ARBA" id="ARBA00023163"/>
    </source>
</evidence>
<gene>
    <name evidence="6" type="ORF">PM3016_1151</name>
</gene>
<dbReference type="PANTHER" id="PTHR30419">
    <property type="entry name" value="HTH-TYPE TRANSCRIPTIONAL REGULATOR YBHD"/>
    <property type="match status" value="1"/>
</dbReference>
<keyword evidence="4" id="KW-0804">Transcription</keyword>
<keyword evidence="7" id="KW-1185">Reference proteome</keyword>
<dbReference type="PRINTS" id="PR00039">
    <property type="entry name" value="HTHLYSR"/>
</dbReference>